<feature type="region of interest" description="Disordered" evidence="1">
    <location>
        <begin position="120"/>
        <end position="146"/>
    </location>
</feature>
<keyword evidence="3" id="KW-1185">Reference proteome</keyword>
<gene>
    <name evidence="2" type="ORF">A0U89_06325</name>
</gene>
<sequence>MFLRADFSRRPALLIRHAVVAFFVLLGLLGQLAISADSRLGEMPRATLDRLVGIATTQVDDCGMAMSMAHHRRDHSHHGGQHDCCFLCPLLTLAPVILHILPVLPGPGLLLPQRRHSPFAARAPPETPPIAALPRGPPSSRSTEFA</sequence>
<evidence type="ECO:0000313" key="2">
    <source>
        <dbReference type="EMBL" id="AOX16808.1"/>
    </source>
</evidence>
<dbReference type="OrthoDB" id="7277308at2"/>
<dbReference type="EMBL" id="CP014674">
    <property type="protein sequence ID" value="AOX16808.1"/>
    <property type="molecule type" value="Genomic_DNA"/>
</dbReference>
<evidence type="ECO:0000313" key="3">
    <source>
        <dbReference type="Proteomes" id="UP000179145"/>
    </source>
</evidence>
<evidence type="ECO:0008006" key="4">
    <source>
        <dbReference type="Google" id="ProtNLM"/>
    </source>
</evidence>
<dbReference type="AlphaFoldDB" id="A0A1D8UT29"/>
<reference evidence="2 3" key="1">
    <citation type="journal article" date="2016" name="Microb. Cell Fact.">
        <title>Dissection of exopolysaccharide biosynthesis in Kozakia baliensis.</title>
        <authorList>
            <person name="Brandt J.U."/>
            <person name="Jakob F."/>
            <person name="Behr J."/>
            <person name="Geissler A.J."/>
            <person name="Vogel R.F."/>
        </authorList>
    </citation>
    <scope>NUCLEOTIDE SEQUENCE [LARGE SCALE GENOMIC DNA]</scope>
    <source>
        <strain evidence="2 3">DSM 14400</strain>
    </source>
</reference>
<dbReference type="STRING" id="153496.A0U89_06325"/>
<dbReference type="RefSeq" id="WP_158513559.1">
    <property type="nucleotide sequence ID" value="NZ_BJVW01000017.1"/>
</dbReference>
<organism evidence="2 3">
    <name type="scientific">Kozakia baliensis</name>
    <dbReference type="NCBI Taxonomy" id="153496"/>
    <lineage>
        <taxon>Bacteria</taxon>
        <taxon>Pseudomonadati</taxon>
        <taxon>Pseudomonadota</taxon>
        <taxon>Alphaproteobacteria</taxon>
        <taxon>Acetobacterales</taxon>
        <taxon>Acetobacteraceae</taxon>
        <taxon>Kozakia</taxon>
    </lineage>
</organism>
<dbReference type="KEGG" id="kba:A0U89_06325"/>
<accession>A0A1D8UT29</accession>
<protein>
    <recommendedName>
        <fullName evidence="4">DUF2946 domain-containing protein</fullName>
    </recommendedName>
</protein>
<proteinExistence type="predicted"/>
<evidence type="ECO:0000256" key="1">
    <source>
        <dbReference type="SAM" id="MobiDB-lite"/>
    </source>
</evidence>
<name>A0A1D8UT29_9PROT</name>
<dbReference type="Proteomes" id="UP000179145">
    <property type="component" value="Chromosome"/>
</dbReference>